<evidence type="ECO:0000313" key="3">
    <source>
        <dbReference type="Proteomes" id="UP001458880"/>
    </source>
</evidence>
<dbReference type="InterPro" id="IPR001584">
    <property type="entry name" value="Integrase_cat-core"/>
</dbReference>
<feature type="domain" description="Integrase catalytic" evidence="1">
    <location>
        <begin position="70"/>
        <end position="171"/>
    </location>
</feature>
<dbReference type="AlphaFoldDB" id="A0AAW1IC30"/>
<dbReference type="GO" id="GO:0003676">
    <property type="term" value="F:nucleic acid binding"/>
    <property type="evidence" value="ECO:0007669"/>
    <property type="project" value="InterPro"/>
</dbReference>
<comment type="caution">
    <text evidence="2">The sequence shown here is derived from an EMBL/GenBank/DDBJ whole genome shotgun (WGS) entry which is preliminary data.</text>
</comment>
<organism evidence="2 3">
    <name type="scientific">Popillia japonica</name>
    <name type="common">Japanese beetle</name>
    <dbReference type="NCBI Taxonomy" id="7064"/>
    <lineage>
        <taxon>Eukaryota</taxon>
        <taxon>Metazoa</taxon>
        <taxon>Ecdysozoa</taxon>
        <taxon>Arthropoda</taxon>
        <taxon>Hexapoda</taxon>
        <taxon>Insecta</taxon>
        <taxon>Pterygota</taxon>
        <taxon>Neoptera</taxon>
        <taxon>Endopterygota</taxon>
        <taxon>Coleoptera</taxon>
        <taxon>Polyphaga</taxon>
        <taxon>Scarabaeiformia</taxon>
        <taxon>Scarabaeidae</taxon>
        <taxon>Rutelinae</taxon>
        <taxon>Popillia</taxon>
    </lineage>
</organism>
<dbReference type="Pfam" id="PF00665">
    <property type="entry name" value="rve"/>
    <property type="match status" value="1"/>
</dbReference>
<dbReference type="GO" id="GO:0015074">
    <property type="term" value="P:DNA integration"/>
    <property type="evidence" value="ECO:0007669"/>
    <property type="project" value="InterPro"/>
</dbReference>
<evidence type="ECO:0000313" key="2">
    <source>
        <dbReference type="EMBL" id="KAK9687177.1"/>
    </source>
</evidence>
<dbReference type="InterPro" id="IPR036397">
    <property type="entry name" value="RNaseH_sf"/>
</dbReference>
<name>A0AAW1IC30_POPJA</name>
<dbReference type="Gene3D" id="3.30.420.10">
    <property type="entry name" value="Ribonuclease H-like superfamily/Ribonuclease H"/>
    <property type="match status" value="1"/>
</dbReference>
<sequence length="192" mass="22221">MKSFARGYFWYPNLDKDIENLVRSCPAGLSVRAQPYPNLDKDIENLVRSCPAGLSVRAQPEKATLIKWELTQKPFDRIHLDFLGPINGKMFMILVDSYSQWVEVVETQKIDTTTTIERLREIFARFGLPNKVVTDNGRQFTSEEYLEFCNKNKIKFVTSPPYHPASNVTIDVWAEDENTFGSFAYQQRKEGR</sequence>
<protein>
    <submittedName>
        <fullName evidence="2">Integrase core domain</fullName>
    </submittedName>
</protein>
<gene>
    <name evidence="2" type="ORF">QE152_g36644</name>
</gene>
<dbReference type="PANTHER" id="PTHR37984">
    <property type="entry name" value="PROTEIN CBG26694"/>
    <property type="match status" value="1"/>
</dbReference>
<reference evidence="2 3" key="1">
    <citation type="journal article" date="2024" name="BMC Genomics">
        <title>De novo assembly and annotation of Popillia japonica's genome with initial clues to its potential as an invasive pest.</title>
        <authorList>
            <person name="Cucini C."/>
            <person name="Boschi S."/>
            <person name="Funari R."/>
            <person name="Cardaioli E."/>
            <person name="Iannotti N."/>
            <person name="Marturano G."/>
            <person name="Paoli F."/>
            <person name="Bruttini M."/>
            <person name="Carapelli A."/>
            <person name="Frati F."/>
            <person name="Nardi F."/>
        </authorList>
    </citation>
    <scope>NUCLEOTIDE SEQUENCE [LARGE SCALE GENOMIC DNA]</scope>
    <source>
        <strain evidence="2">DMR45628</strain>
    </source>
</reference>
<dbReference type="Proteomes" id="UP001458880">
    <property type="component" value="Unassembled WGS sequence"/>
</dbReference>
<dbReference type="SUPFAM" id="SSF53098">
    <property type="entry name" value="Ribonuclease H-like"/>
    <property type="match status" value="1"/>
</dbReference>
<dbReference type="PROSITE" id="PS50994">
    <property type="entry name" value="INTEGRASE"/>
    <property type="match status" value="1"/>
</dbReference>
<evidence type="ECO:0000259" key="1">
    <source>
        <dbReference type="PROSITE" id="PS50994"/>
    </source>
</evidence>
<keyword evidence="3" id="KW-1185">Reference proteome</keyword>
<accession>A0AAW1IC30</accession>
<proteinExistence type="predicted"/>
<dbReference type="InterPro" id="IPR050951">
    <property type="entry name" value="Retrovirus_Pol_polyprotein"/>
</dbReference>
<dbReference type="InterPro" id="IPR012337">
    <property type="entry name" value="RNaseH-like_sf"/>
</dbReference>
<dbReference type="EMBL" id="JASPKY010000657">
    <property type="protein sequence ID" value="KAK9687177.1"/>
    <property type="molecule type" value="Genomic_DNA"/>
</dbReference>
<dbReference type="PANTHER" id="PTHR37984:SF5">
    <property type="entry name" value="PROTEIN NYNRIN-LIKE"/>
    <property type="match status" value="1"/>
</dbReference>